<name>A0A2K9AE08_9GAMM</name>
<dbReference type="EMBL" id="CP025120">
    <property type="protein sequence ID" value="AUD78626.1"/>
    <property type="molecule type" value="Genomic_DNA"/>
</dbReference>
<evidence type="ECO:0000313" key="2">
    <source>
        <dbReference type="Proteomes" id="UP000232693"/>
    </source>
</evidence>
<dbReference type="AlphaFoldDB" id="A0A2K9AE08"/>
<evidence type="ECO:0000313" key="1">
    <source>
        <dbReference type="EMBL" id="AUD78626.1"/>
    </source>
</evidence>
<dbReference type="RefSeq" id="WP_106646488.1">
    <property type="nucleotide sequence ID" value="NZ_BMGO01000002.1"/>
</dbReference>
<dbReference type="KEGG" id="kpd:CW740_04910"/>
<dbReference type="OrthoDB" id="6196170at2"/>
<organism evidence="1 2">
    <name type="scientific">Kangiella profundi</name>
    <dbReference type="NCBI Taxonomy" id="1561924"/>
    <lineage>
        <taxon>Bacteria</taxon>
        <taxon>Pseudomonadati</taxon>
        <taxon>Pseudomonadota</taxon>
        <taxon>Gammaproteobacteria</taxon>
        <taxon>Kangiellales</taxon>
        <taxon>Kangiellaceae</taxon>
        <taxon>Kangiella</taxon>
    </lineage>
</organism>
<proteinExistence type="predicted"/>
<accession>A0A2K9AE08</accession>
<gene>
    <name evidence="1" type="ORF">CW740_04910</name>
</gene>
<protein>
    <submittedName>
        <fullName evidence="1">Uncharacterized protein</fullName>
    </submittedName>
</protein>
<dbReference type="PROSITE" id="PS51257">
    <property type="entry name" value="PROKAR_LIPOPROTEIN"/>
    <property type="match status" value="1"/>
</dbReference>
<dbReference type="Proteomes" id="UP000232693">
    <property type="component" value="Chromosome"/>
</dbReference>
<keyword evidence="2" id="KW-1185">Reference proteome</keyword>
<sequence>MQLKLSFVITSMVLLASACKTIEPAQAKPAIISNPSAETTAELTEVISTIYGGRPVTLAPDVLTETNILSIQIAPHEKDGLPVMGAIEEMPRQFQLLKHESDCYLYDSQNDTLYPLDTVQCSLIKMP</sequence>
<reference evidence="1 2" key="1">
    <citation type="submission" date="2017-12" db="EMBL/GenBank/DDBJ databases">
        <title>Kangiella profundi FT102 completed genome.</title>
        <authorList>
            <person name="Xu J."/>
            <person name="Wang J."/>
            <person name="Lu Y."/>
        </authorList>
    </citation>
    <scope>NUCLEOTIDE SEQUENCE [LARGE SCALE GENOMIC DNA]</scope>
    <source>
        <strain evidence="1 2">FT102</strain>
    </source>
</reference>